<keyword evidence="5" id="KW-0547">Nucleotide-binding</keyword>
<evidence type="ECO:0000259" key="10">
    <source>
        <dbReference type="PROSITE" id="PS50860"/>
    </source>
</evidence>
<dbReference type="EC" id="6.1.1.7" evidence="2"/>
<evidence type="ECO:0000256" key="5">
    <source>
        <dbReference type="ARBA" id="ARBA00022741"/>
    </source>
</evidence>
<reference evidence="12" key="1">
    <citation type="submission" date="2017-09" db="EMBL/GenBank/DDBJ databases">
        <title>Depth-based differentiation of microbial function through sediment-hosted aquifers and enrichment of novel symbionts in the deep terrestrial subsurface.</title>
        <authorList>
            <person name="Probst A.J."/>
            <person name="Ladd B."/>
            <person name="Jarett J.K."/>
            <person name="Geller-Mcgrath D.E."/>
            <person name="Sieber C.M.K."/>
            <person name="Emerson J.B."/>
            <person name="Anantharaman K."/>
            <person name="Thomas B.C."/>
            <person name="Malmstrom R."/>
            <person name="Stieglmeier M."/>
            <person name="Klingl A."/>
            <person name="Woyke T."/>
            <person name="Ryan C.M."/>
            <person name="Banfield J.F."/>
        </authorList>
    </citation>
    <scope>NUCLEOTIDE SEQUENCE [LARGE SCALE GENOMIC DNA]</scope>
</reference>
<dbReference type="FunFam" id="3.30.980.10:FF:000004">
    <property type="entry name" value="Alanine--tRNA ligase, cytoplasmic"/>
    <property type="match status" value="1"/>
</dbReference>
<name>A0A2M6XC67_9BACT</name>
<dbReference type="InterPro" id="IPR002318">
    <property type="entry name" value="Ala-tRNA-lgiase_IIc"/>
</dbReference>
<keyword evidence="9" id="KW-0030">Aminoacyl-tRNA synthetase</keyword>
<evidence type="ECO:0000313" key="12">
    <source>
        <dbReference type="Proteomes" id="UP000228996"/>
    </source>
</evidence>
<dbReference type="GO" id="GO:0004813">
    <property type="term" value="F:alanine-tRNA ligase activity"/>
    <property type="evidence" value="ECO:0007669"/>
    <property type="project" value="UniProtKB-EC"/>
</dbReference>
<evidence type="ECO:0000256" key="1">
    <source>
        <dbReference type="ARBA" id="ARBA00008226"/>
    </source>
</evidence>
<comment type="caution">
    <text evidence="11">The sequence shown here is derived from an EMBL/GenBank/DDBJ whole genome shotgun (WGS) entry which is preliminary data.</text>
</comment>
<comment type="similarity">
    <text evidence="1">Belongs to the class-II aminoacyl-tRNA synthetase family.</text>
</comment>
<dbReference type="Proteomes" id="UP000228996">
    <property type="component" value="Unassembled WGS sequence"/>
</dbReference>
<keyword evidence="8" id="KW-0648">Protein biosynthesis</keyword>
<dbReference type="Pfam" id="PF01411">
    <property type="entry name" value="tRNA-synt_2c"/>
    <property type="match status" value="1"/>
</dbReference>
<dbReference type="GO" id="GO:0005524">
    <property type="term" value="F:ATP binding"/>
    <property type="evidence" value="ECO:0007669"/>
    <property type="project" value="UniProtKB-KW"/>
</dbReference>
<feature type="domain" description="Alanyl-transfer RNA synthetases family profile" evidence="10">
    <location>
        <begin position="1"/>
        <end position="583"/>
    </location>
</feature>
<keyword evidence="7" id="KW-0694">RNA-binding</keyword>
<evidence type="ECO:0000256" key="2">
    <source>
        <dbReference type="ARBA" id="ARBA00013168"/>
    </source>
</evidence>
<dbReference type="Gene3D" id="3.30.54.20">
    <property type="match status" value="1"/>
</dbReference>
<dbReference type="AlphaFoldDB" id="A0A2M6XC67"/>
<dbReference type="InterPro" id="IPR045864">
    <property type="entry name" value="aa-tRNA-synth_II/BPL/LPL"/>
</dbReference>
<keyword evidence="6" id="KW-0067">ATP-binding</keyword>
<dbReference type="GO" id="GO:0006419">
    <property type="term" value="P:alanyl-tRNA aminoacylation"/>
    <property type="evidence" value="ECO:0007669"/>
    <property type="project" value="InterPro"/>
</dbReference>
<evidence type="ECO:0000256" key="4">
    <source>
        <dbReference type="ARBA" id="ARBA00022598"/>
    </source>
</evidence>
<dbReference type="InterPro" id="IPR018165">
    <property type="entry name" value="Ala-tRNA-synth_IIc_core"/>
</dbReference>
<dbReference type="InterPro" id="IPR018162">
    <property type="entry name" value="Ala-tRNA-ligase_IIc_anticod-bd"/>
</dbReference>
<dbReference type="GO" id="GO:0005829">
    <property type="term" value="C:cytosol"/>
    <property type="evidence" value="ECO:0007669"/>
    <property type="project" value="TreeGrafter"/>
</dbReference>
<protein>
    <recommendedName>
        <fullName evidence="2">alanine--tRNA ligase</fullName>
        <ecNumber evidence="2">6.1.1.7</ecNumber>
    </recommendedName>
</protein>
<evidence type="ECO:0000256" key="7">
    <source>
        <dbReference type="ARBA" id="ARBA00022884"/>
    </source>
</evidence>
<evidence type="ECO:0000256" key="8">
    <source>
        <dbReference type="ARBA" id="ARBA00022917"/>
    </source>
</evidence>
<proteinExistence type="inferred from homology"/>
<dbReference type="NCBIfam" id="NF002436">
    <property type="entry name" value="PRK01584.1"/>
    <property type="match status" value="1"/>
</dbReference>
<evidence type="ECO:0000256" key="6">
    <source>
        <dbReference type="ARBA" id="ARBA00022840"/>
    </source>
</evidence>
<dbReference type="SUPFAM" id="SSF55186">
    <property type="entry name" value="ThrRS/AlaRS common domain"/>
    <property type="match status" value="1"/>
</dbReference>
<organism evidence="11 12">
    <name type="scientific">Candidatus Shapirobacteria bacterium CG08_land_8_20_14_0_20_39_18</name>
    <dbReference type="NCBI Taxonomy" id="1974883"/>
    <lineage>
        <taxon>Bacteria</taxon>
        <taxon>Candidatus Shapironibacteriota</taxon>
    </lineage>
</organism>
<dbReference type="Gene3D" id="3.30.930.10">
    <property type="entry name" value="Bira Bifunctional Protein, Domain 2"/>
    <property type="match status" value="1"/>
</dbReference>
<gene>
    <name evidence="11" type="ORF">COT44_04350</name>
</gene>
<dbReference type="Gene3D" id="3.30.980.10">
    <property type="entry name" value="Threonyl-trna Synthetase, Chain A, domain 2"/>
    <property type="match status" value="1"/>
</dbReference>
<dbReference type="PRINTS" id="PR00980">
    <property type="entry name" value="TRNASYNTHALA"/>
</dbReference>
<sequence length="583" mass="66675">MTAKELRQKYFAFFESKGHKLIPNVSLIPENDPSALFISAGMHPLVPYLLGETHPLGKRLVSIQRCLRTGDIDEIGDAVHHTLFEMLGNWSFGDYFKKEMIPWSLEFLTSDKYLGLVKEKLAVTVFAGDEDAQFDQESYDIWQGLGIYNTRIAKLPKKNNWWGPAGQTGPCGPDTEMFFWVGKEKAPETFNPDDPQWVEIWNDVFMEFNKKEDGTYVPLKQKNVDTGFGMERNLAVVNGLDDDYKTELFWPIIVKLQELSSKKYEENLADFRIIADHLRGAVILINDGVEPNNKQQGYVLRRLIRRAAIRMRKLEIDPMVVVFPIIEAVISIFIDEQSLSENIQRISEVLSKEFKAFSQTINFGMKILQTEININGKTAFDLYQSYGFPLEITLELLKEKDSEIDLNQIKKEYEEEFLKHQEKSRTSSAGMFKGGLTEQSETATKYHTATHLLQAALRKVLGEEIRQKGSNITSERLRFDFSYPEKLPPEQLSEVEKIVNDQIAKNLEVKKEVMDFERAVKSGALTVPNEHYPEKVKVYSIGTFSVEVCGGPHVDFTGSLRRLKIIKEESAGSGIRRIYAVLK</sequence>
<evidence type="ECO:0000313" key="11">
    <source>
        <dbReference type="EMBL" id="PIU03271.1"/>
    </source>
</evidence>
<dbReference type="GO" id="GO:0000049">
    <property type="term" value="F:tRNA binding"/>
    <property type="evidence" value="ECO:0007669"/>
    <property type="project" value="UniProtKB-KW"/>
</dbReference>
<dbReference type="SMART" id="SM00863">
    <property type="entry name" value="tRNA_SAD"/>
    <property type="match status" value="1"/>
</dbReference>
<dbReference type="InterPro" id="IPR018163">
    <property type="entry name" value="Thr/Ala-tRNA-synth_IIc_edit"/>
</dbReference>
<dbReference type="Pfam" id="PF07973">
    <property type="entry name" value="tRNA_SAD"/>
    <property type="match status" value="1"/>
</dbReference>
<evidence type="ECO:0000256" key="3">
    <source>
        <dbReference type="ARBA" id="ARBA00022555"/>
    </source>
</evidence>
<dbReference type="GO" id="GO:0002161">
    <property type="term" value="F:aminoacyl-tRNA deacylase activity"/>
    <property type="evidence" value="ECO:0007669"/>
    <property type="project" value="TreeGrafter"/>
</dbReference>
<dbReference type="PANTHER" id="PTHR11777">
    <property type="entry name" value="ALANYL-TRNA SYNTHETASE"/>
    <property type="match status" value="1"/>
</dbReference>
<evidence type="ECO:0000256" key="9">
    <source>
        <dbReference type="ARBA" id="ARBA00023146"/>
    </source>
</evidence>
<keyword evidence="4 11" id="KW-0436">Ligase</keyword>
<dbReference type="SUPFAM" id="SSF55681">
    <property type="entry name" value="Class II aaRS and biotin synthetases"/>
    <property type="match status" value="1"/>
</dbReference>
<dbReference type="InterPro" id="IPR012947">
    <property type="entry name" value="tRNA_SAD"/>
</dbReference>
<dbReference type="PANTHER" id="PTHR11777:SF9">
    <property type="entry name" value="ALANINE--TRNA LIGASE, CYTOPLASMIC"/>
    <property type="match status" value="1"/>
</dbReference>
<keyword evidence="3" id="KW-0820">tRNA-binding</keyword>
<dbReference type="CDD" id="cd00673">
    <property type="entry name" value="AlaRS_core"/>
    <property type="match status" value="1"/>
</dbReference>
<dbReference type="PROSITE" id="PS50860">
    <property type="entry name" value="AA_TRNA_LIGASE_II_ALA"/>
    <property type="match status" value="1"/>
</dbReference>
<dbReference type="InterPro" id="IPR050058">
    <property type="entry name" value="Ala-tRNA_ligase"/>
</dbReference>
<dbReference type="EMBL" id="PEYO01000020">
    <property type="protein sequence ID" value="PIU03271.1"/>
    <property type="molecule type" value="Genomic_DNA"/>
</dbReference>
<accession>A0A2M6XC67</accession>
<dbReference type="SUPFAM" id="SSF101353">
    <property type="entry name" value="Putative anticodon-binding domain of alanyl-tRNA synthetase (AlaRS)"/>
    <property type="match status" value="1"/>
</dbReference>
<dbReference type="InterPro" id="IPR018164">
    <property type="entry name" value="Ala-tRNA-synth_IIc_N"/>
</dbReference>